<dbReference type="AlphaFoldDB" id="A0AAE1EWC6"/>
<evidence type="ECO:0000313" key="2">
    <source>
        <dbReference type="Proteomes" id="UP001286313"/>
    </source>
</evidence>
<name>A0AAE1EWC6_PETCI</name>
<keyword evidence="2" id="KW-1185">Reference proteome</keyword>
<gene>
    <name evidence="1" type="ORF">Pcinc_031562</name>
</gene>
<proteinExistence type="predicted"/>
<sequence length="140" mass="15450">MNHLGQAGYKKLWSLTNVCCDSDGLRVCVCVFVRKGTDGGRNSCDQCVARRGRAMCPPKITTTVAASQSYESPFTVSRLSTGSCHPISYFPAYCVCCKQLPGSSCMLDRQLHCTQHYEHNGNYSRYNSSPQPIFPSPNPN</sequence>
<organism evidence="1 2">
    <name type="scientific">Petrolisthes cinctipes</name>
    <name type="common">Flat porcelain crab</name>
    <dbReference type="NCBI Taxonomy" id="88211"/>
    <lineage>
        <taxon>Eukaryota</taxon>
        <taxon>Metazoa</taxon>
        <taxon>Ecdysozoa</taxon>
        <taxon>Arthropoda</taxon>
        <taxon>Crustacea</taxon>
        <taxon>Multicrustacea</taxon>
        <taxon>Malacostraca</taxon>
        <taxon>Eumalacostraca</taxon>
        <taxon>Eucarida</taxon>
        <taxon>Decapoda</taxon>
        <taxon>Pleocyemata</taxon>
        <taxon>Anomura</taxon>
        <taxon>Galatheoidea</taxon>
        <taxon>Porcellanidae</taxon>
        <taxon>Petrolisthes</taxon>
    </lineage>
</organism>
<dbReference type="Proteomes" id="UP001286313">
    <property type="component" value="Unassembled WGS sequence"/>
</dbReference>
<evidence type="ECO:0000313" key="1">
    <source>
        <dbReference type="EMBL" id="KAK3862591.1"/>
    </source>
</evidence>
<protein>
    <submittedName>
        <fullName evidence="1">Uncharacterized protein</fullName>
    </submittedName>
</protein>
<accession>A0AAE1EWC6</accession>
<reference evidence="1" key="1">
    <citation type="submission" date="2023-10" db="EMBL/GenBank/DDBJ databases">
        <title>Genome assemblies of two species of porcelain crab, Petrolisthes cinctipes and Petrolisthes manimaculis (Anomura: Porcellanidae).</title>
        <authorList>
            <person name="Angst P."/>
        </authorList>
    </citation>
    <scope>NUCLEOTIDE SEQUENCE</scope>
    <source>
        <strain evidence="1">PB745_01</strain>
        <tissue evidence="1">Gill</tissue>
    </source>
</reference>
<dbReference type="EMBL" id="JAWQEG010004204">
    <property type="protein sequence ID" value="KAK3862591.1"/>
    <property type="molecule type" value="Genomic_DNA"/>
</dbReference>
<comment type="caution">
    <text evidence="1">The sequence shown here is derived from an EMBL/GenBank/DDBJ whole genome shotgun (WGS) entry which is preliminary data.</text>
</comment>